<gene>
    <name evidence="4" type="ORF">ACFMB1_07335</name>
</gene>
<reference evidence="4 5" key="1">
    <citation type="submission" date="2024-09" db="EMBL/GenBank/DDBJ databases">
        <authorList>
            <person name="Zhang Z.-H."/>
        </authorList>
    </citation>
    <scope>NUCLEOTIDE SEQUENCE [LARGE SCALE GENOMIC DNA]</scope>
    <source>
        <strain evidence="4 5">HHTR114</strain>
    </source>
</reference>
<feature type="domain" description="WYL" evidence="1">
    <location>
        <begin position="127"/>
        <end position="190"/>
    </location>
</feature>
<dbReference type="InterPro" id="IPR051534">
    <property type="entry name" value="CBASS_pafABC_assoc_protein"/>
</dbReference>
<evidence type="ECO:0000259" key="1">
    <source>
        <dbReference type="Pfam" id="PF13280"/>
    </source>
</evidence>
<dbReference type="InterPro" id="IPR026881">
    <property type="entry name" value="WYL_dom"/>
</dbReference>
<accession>A0ABW1KWC7</accession>
<organism evidence="4 5">
    <name type="scientific">Hyphococcus aureus</name>
    <dbReference type="NCBI Taxonomy" id="2666033"/>
    <lineage>
        <taxon>Bacteria</taxon>
        <taxon>Pseudomonadati</taxon>
        <taxon>Pseudomonadota</taxon>
        <taxon>Alphaproteobacteria</taxon>
        <taxon>Parvularculales</taxon>
        <taxon>Parvularculaceae</taxon>
        <taxon>Hyphococcus</taxon>
    </lineage>
</organism>
<evidence type="ECO:0000313" key="4">
    <source>
        <dbReference type="EMBL" id="MFC6035351.1"/>
    </source>
</evidence>
<protein>
    <submittedName>
        <fullName evidence="4">WYL domain-containing protein</fullName>
    </submittedName>
</protein>
<dbReference type="EMBL" id="JBHPON010000001">
    <property type="protein sequence ID" value="MFC6035351.1"/>
    <property type="molecule type" value="Genomic_DNA"/>
</dbReference>
<comment type="caution">
    <text evidence="4">The sequence shown here is derived from an EMBL/GenBank/DDBJ whole genome shotgun (WGS) entry which is preliminary data.</text>
</comment>
<dbReference type="PANTHER" id="PTHR34580:SF3">
    <property type="entry name" value="PROTEIN PAFB"/>
    <property type="match status" value="1"/>
</dbReference>
<dbReference type="InterPro" id="IPR059019">
    <property type="entry name" value="WHD_CapW"/>
</dbReference>
<dbReference type="InterPro" id="IPR059020">
    <property type="entry name" value="CapW_CTD"/>
</dbReference>
<dbReference type="RefSeq" id="WP_379879326.1">
    <property type="nucleotide sequence ID" value="NZ_JBHPON010000001.1"/>
</dbReference>
<keyword evidence="5" id="KW-1185">Reference proteome</keyword>
<dbReference type="Pfam" id="PF26109">
    <property type="entry name" value="WHD_BrxR"/>
    <property type="match status" value="1"/>
</dbReference>
<sequence>MTEAKPAGRWSIEQRLEFIEFRLFWEGTIRRIDIRRKFSVSLQQASIDINKYRDLAPDNLFYDASDKRYYAAKGFKPLFHKPNPGRYLAQLRAITEDVISEEETMIGSLPDCDVLPIPARTVSASKLRKILQAIRTQQSIMVEYQSMNDARPEPLWRTITPHAIASDGLRWHARAYCHLEERFKDFIISRCLRIGKVGDSHPINREDADWNCFFDVILAPNPALGVAQQRTIEIDYGMKDGSCTVRVRRALLYYFDKRMRLDVSAKHDRPKETPLIVKNRKDYDAALSGSVT</sequence>
<evidence type="ECO:0000259" key="3">
    <source>
        <dbReference type="Pfam" id="PF26109"/>
    </source>
</evidence>
<evidence type="ECO:0000259" key="2">
    <source>
        <dbReference type="Pfam" id="PF26107"/>
    </source>
</evidence>
<proteinExistence type="predicted"/>
<dbReference type="Pfam" id="PF26107">
    <property type="entry name" value="BrxR_CTD"/>
    <property type="match status" value="1"/>
</dbReference>
<feature type="domain" description="DNA-binding transcriptional repressor CapW C-terminal dimerisation" evidence="2">
    <location>
        <begin position="214"/>
        <end position="282"/>
    </location>
</feature>
<dbReference type="Proteomes" id="UP001596116">
    <property type="component" value="Unassembled WGS sequence"/>
</dbReference>
<dbReference type="PROSITE" id="PS52050">
    <property type="entry name" value="WYL"/>
    <property type="match status" value="1"/>
</dbReference>
<dbReference type="Pfam" id="PF13280">
    <property type="entry name" value="WYL"/>
    <property type="match status" value="1"/>
</dbReference>
<evidence type="ECO:0000313" key="5">
    <source>
        <dbReference type="Proteomes" id="UP001596116"/>
    </source>
</evidence>
<feature type="domain" description="DNA-binding transcriptional repressor CapW winged helix-turn-helix" evidence="3">
    <location>
        <begin position="12"/>
        <end position="92"/>
    </location>
</feature>
<dbReference type="PANTHER" id="PTHR34580">
    <property type="match status" value="1"/>
</dbReference>
<name>A0ABW1KWC7_9PROT</name>
<dbReference type="InterPro" id="IPR016634">
    <property type="entry name" value="CapW-like"/>
</dbReference>
<dbReference type="PIRSF" id="PIRSF015558">
    <property type="entry name" value="Txn_reg_DeoR_prd"/>
    <property type="match status" value="1"/>
</dbReference>